<dbReference type="PATRIC" id="fig|1453497.3.peg.1293"/>
<dbReference type="RefSeq" id="WP_068349224.1">
    <property type="nucleotide sequence ID" value="NZ_JFHK01000034.1"/>
</dbReference>
<evidence type="ECO:0000256" key="1">
    <source>
        <dbReference type="SAM" id="Phobius"/>
    </source>
</evidence>
<sequence>MTEFFKLGTTLTMSLFSYGIIALIAGITLFSIFTKKHKRPKIVTVFLFVLIFFMVWLLIIVPNNAGIEIKRGEMRISIPLSAKITITPDDIASCKIIDWNENTEYKPAIRTFGTSIGNYRVGNFKLKNGKTAKMLTIGDKAIAIELKNESYLLLLAPKDFDDFVKAVDDNLIEVMTR</sequence>
<keyword evidence="4" id="KW-1185">Reference proteome</keyword>
<organism evidence="3 4">
    <name type="scientific">Kosmotoga arenicorallina S304</name>
    <dbReference type="NCBI Taxonomy" id="1453497"/>
    <lineage>
        <taxon>Bacteria</taxon>
        <taxon>Thermotogati</taxon>
        <taxon>Thermotogota</taxon>
        <taxon>Thermotogae</taxon>
        <taxon>Kosmotogales</taxon>
        <taxon>Kosmotogaceae</taxon>
        <taxon>Kosmotoga</taxon>
    </lineage>
</organism>
<keyword evidence="1" id="KW-0472">Membrane</keyword>
<accession>A0A176JTI0</accession>
<gene>
    <name evidence="3" type="ORF">AT15_06475</name>
</gene>
<evidence type="ECO:0000313" key="4">
    <source>
        <dbReference type="Proteomes" id="UP000077339"/>
    </source>
</evidence>
<reference evidence="3 4" key="1">
    <citation type="submission" date="2014-02" db="EMBL/GenBank/DDBJ databases">
        <title>Kosmotoga genome sequencing.</title>
        <authorList>
            <person name="Pollo S.M."/>
            <person name="Charchuk R."/>
            <person name="Nesbo C.L."/>
        </authorList>
    </citation>
    <scope>NUCLEOTIDE SEQUENCE [LARGE SCALE GENOMIC DNA]</scope>
    <source>
        <strain evidence="3 4">S304</strain>
    </source>
</reference>
<proteinExistence type="predicted"/>
<evidence type="ECO:0000313" key="3">
    <source>
        <dbReference type="EMBL" id="OAA26552.1"/>
    </source>
</evidence>
<dbReference type="Proteomes" id="UP000077339">
    <property type="component" value="Unassembled WGS sequence"/>
</dbReference>
<protein>
    <recommendedName>
        <fullName evidence="2">Bacterial Pleckstrin homology domain-containing protein</fullName>
    </recommendedName>
</protein>
<feature type="transmembrane region" description="Helical" evidence="1">
    <location>
        <begin position="15"/>
        <end position="33"/>
    </location>
</feature>
<comment type="caution">
    <text evidence="3">The sequence shown here is derived from an EMBL/GenBank/DDBJ whole genome shotgun (WGS) entry which is preliminary data.</text>
</comment>
<dbReference type="Pfam" id="PF10882">
    <property type="entry name" value="bPH_5"/>
    <property type="match status" value="1"/>
</dbReference>
<dbReference type="AlphaFoldDB" id="A0A176JTI0"/>
<name>A0A176JTI0_9BACT</name>
<feature type="transmembrane region" description="Helical" evidence="1">
    <location>
        <begin position="42"/>
        <end position="61"/>
    </location>
</feature>
<dbReference type="EMBL" id="JFHK01000034">
    <property type="protein sequence ID" value="OAA26552.1"/>
    <property type="molecule type" value="Genomic_DNA"/>
</dbReference>
<dbReference type="InterPro" id="IPR027783">
    <property type="entry name" value="Bacterial_PH-related"/>
</dbReference>
<feature type="domain" description="Bacterial Pleckstrin homology" evidence="2">
    <location>
        <begin position="69"/>
        <end position="168"/>
    </location>
</feature>
<evidence type="ECO:0000259" key="2">
    <source>
        <dbReference type="Pfam" id="PF10882"/>
    </source>
</evidence>
<keyword evidence="1" id="KW-1133">Transmembrane helix</keyword>
<keyword evidence="1" id="KW-0812">Transmembrane</keyword>
<dbReference type="OrthoDB" id="48930at2"/>